<keyword evidence="2" id="KW-1185">Reference proteome</keyword>
<dbReference type="RefSeq" id="WP_379856231.1">
    <property type="nucleotide sequence ID" value="NZ_JBHZQA010000001.1"/>
</dbReference>
<reference evidence="1 2" key="1">
    <citation type="submission" date="2024-06" db="EMBL/GenBank/DDBJ databases">
        <title>Flavobacterium spp. isolated from glacier.</title>
        <authorList>
            <person name="Han D."/>
        </authorList>
    </citation>
    <scope>NUCLEOTIDE SEQUENCE [LARGE SCALE GENOMIC DNA]</scope>
    <source>
        <strain evidence="1 2">LB3P45</strain>
    </source>
</reference>
<comment type="caution">
    <text evidence="1">The sequence shown here is derived from an EMBL/GenBank/DDBJ whole genome shotgun (WGS) entry which is preliminary data.</text>
</comment>
<proteinExistence type="predicted"/>
<protein>
    <submittedName>
        <fullName evidence="1">Uncharacterized protein</fullName>
    </submittedName>
</protein>
<sequence>MTLNERLCVGGLIHDFDNCLKQKDIEGIKSILKKVELNEESIFEIINSLELIGI</sequence>
<accession>A0ABW6HH57</accession>
<name>A0ABW6HH57_9FLAO</name>
<dbReference type="Proteomes" id="UP001600039">
    <property type="component" value="Unassembled WGS sequence"/>
</dbReference>
<organism evidence="1 2">
    <name type="scientific">Flavobacterium fructosi</name>
    <dbReference type="NCBI Taxonomy" id="3230416"/>
    <lineage>
        <taxon>Bacteria</taxon>
        <taxon>Pseudomonadati</taxon>
        <taxon>Bacteroidota</taxon>
        <taxon>Flavobacteriia</taxon>
        <taxon>Flavobacteriales</taxon>
        <taxon>Flavobacteriaceae</taxon>
        <taxon>Flavobacterium</taxon>
    </lineage>
</organism>
<gene>
    <name evidence="1" type="ORF">ACFX5D_00050</name>
</gene>
<dbReference type="EMBL" id="JBHZQA010000001">
    <property type="protein sequence ID" value="MFE3846360.1"/>
    <property type="molecule type" value="Genomic_DNA"/>
</dbReference>
<evidence type="ECO:0000313" key="2">
    <source>
        <dbReference type="Proteomes" id="UP001600039"/>
    </source>
</evidence>
<evidence type="ECO:0000313" key="1">
    <source>
        <dbReference type="EMBL" id="MFE3846360.1"/>
    </source>
</evidence>